<accession>A0A2S7VL51</accession>
<evidence type="ECO:0000313" key="2">
    <source>
        <dbReference type="Proteomes" id="UP000238730"/>
    </source>
</evidence>
<gene>
    <name evidence="1" type="ORF">BTO08_19340</name>
</gene>
<dbReference type="Proteomes" id="UP000238730">
    <property type="component" value="Unassembled WGS sequence"/>
</dbReference>
<name>A0A2S7VL51_PHOAN</name>
<dbReference type="AlphaFoldDB" id="A0A2S7VL51"/>
<organism evidence="1 2">
    <name type="scientific">Photobacterium angustum</name>
    <dbReference type="NCBI Taxonomy" id="661"/>
    <lineage>
        <taxon>Bacteria</taxon>
        <taxon>Pseudomonadati</taxon>
        <taxon>Pseudomonadota</taxon>
        <taxon>Gammaproteobacteria</taxon>
        <taxon>Vibrionales</taxon>
        <taxon>Vibrionaceae</taxon>
        <taxon>Photobacterium</taxon>
    </lineage>
</organism>
<protein>
    <recommendedName>
        <fullName evidence="3">DUF2971 domain-containing protein</fullName>
    </recommendedName>
</protein>
<comment type="caution">
    <text evidence="1">The sequence shown here is derived from an EMBL/GenBank/DDBJ whole genome shotgun (WGS) entry which is preliminary data.</text>
</comment>
<evidence type="ECO:0008006" key="3">
    <source>
        <dbReference type="Google" id="ProtNLM"/>
    </source>
</evidence>
<sequence length="283" mass="32845">MEIVGKLESNTELQRYIEFAKYVDMLDTSSLFLTRVSCFEDELEGGLTPSYIMVTNGMVNLLSQILYTMPLANTPTPEEVEERNTQIKKLKDEYENHTYNTVFGSFKHDEVEYETVFQQHRHWVDVSCWHANKSESMAMWKIYGGSTNSVCVVTDVAHMEKAVKSSSEYNLVLSRVYYISHDDEPFKEYHGLAPLMHKSDFYAFENEVRLMAYKPSAKLLSTRPEDDRGTTVKINLNTLIREVRVAYDAPEWFFHLVDSITKKYGVNAPVVRSKMRKLPIFQL</sequence>
<dbReference type="EMBL" id="MSCJ01000003">
    <property type="protein sequence ID" value="PQJ62390.1"/>
    <property type="molecule type" value="Genomic_DNA"/>
</dbReference>
<evidence type="ECO:0000313" key="1">
    <source>
        <dbReference type="EMBL" id="PQJ62390.1"/>
    </source>
</evidence>
<reference evidence="1 2" key="1">
    <citation type="submission" date="2016-12" db="EMBL/GenBank/DDBJ databases">
        <title>Diversity of luminous bacteria.</title>
        <authorList>
            <person name="Yoshizawa S."/>
            <person name="Kogure K."/>
        </authorList>
    </citation>
    <scope>NUCLEOTIDE SEQUENCE [LARGE SCALE GENOMIC DNA]</scope>
    <source>
        <strain evidence="1 2">LC1-200</strain>
    </source>
</reference>
<proteinExistence type="predicted"/>